<name>F4L856_HALH1</name>
<feature type="transmembrane region" description="Helical" evidence="1">
    <location>
        <begin position="164"/>
        <end position="186"/>
    </location>
</feature>
<evidence type="ECO:0000313" key="3">
    <source>
        <dbReference type="Proteomes" id="UP000008461"/>
    </source>
</evidence>
<evidence type="ECO:0000313" key="2">
    <source>
        <dbReference type="EMBL" id="AEE54564.1"/>
    </source>
</evidence>
<keyword evidence="1" id="KW-0812">Transmembrane</keyword>
<reference key="2">
    <citation type="submission" date="2011-04" db="EMBL/GenBank/DDBJ databases">
        <title>Complete sequence of plasmid 2 of Haliscomenobacter hydrossis DSM 1100.</title>
        <authorList>
            <consortium name="US DOE Joint Genome Institute (JGI-PGF)"/>
            <person name="Lucas S."/>
            <person name="Han J."/>
            <person name="Lapidus A."/>
            <person name="Bruce D."/>
            <person name="Goodwin L."/>
            <person name="Pitluck S."/>
            <person name="Peters L."/>
            <person name="Kyrpides N."/>
            <person name="Mavromatis K."/>
            <person name="Ivanova N."/>
            <person name="Ovchinnikova G."/>
            <person name="Pagani I."/>
            <person name="Daligault H."/>
            <person name="Detter J.C."/>
            <person name="Han C."/>
            <person name="Land M."/>
            <person name="Hauser L."/>
            <person name="Markowitz V."/>
            <person name="Cheng J.-F."/>
            <person name="Hugenholtz P."/>
            <person name="Woyke T."/>
            <person name="Wu D."/>
            <person name="Verbarg S."/>
            <person name="Frueling A."/>
            <person name="Brambilla E."/>
            <person name="Klenk H.-P."/>
            <person name="Eisen J.A."/>
        </authorList>
    </citation>
    <scope>NUCLEOTIDE SEQUENCE</scope>
    <source>
        <strain>DSM 1100</strain>
    </source>
</reference>
<accession>F4L856</accession>
<dbReference type="HOGENOM" id="CLU_1445799_0_0_10"/>
<proteinExistence type="predicted"/>
<dbReference type="KEGG" id="hhy:Halhy_6750"/>
<geneLocation type="plasmid" evidence="2 3">
    <name>pHALHY02</name>
</geneLocation>
<keyword evidence="3" id="KW-1185">Reference proteome</keyword>
<keyword evidence="1" id="KW-0472">Membrane</keyword>
<dbReference type="AlphaFoldDB" id="F4L856"/>
<reference evidence="2 3" key="1">
    <citation type="journal article" date="2011" name="Stand. Genomic Sci.">
        <title>Complete genome sequence of Haliscomenobacter hydrossis type strain (O).</title>
        <authorList>
            <consortium name="US DOE Joint Genome Institute (JGI-PGF)"/>
            <person name="Daligault H."/>
            <person name="Lapidus A."/>
            <person name="Zeytun A."/>
            <person name="Nolan M."/>
            <person name="Lucas S."/>
            <person name="Del Rio T.G."/>
            <person name="Tice H."/>
            <person name="Cheng J.F."/>
            <person name="Tapia R."/>
            <person name="Han C."/>
            <person name="Goodwin L."/>
            <person name="Pitluck S."/>
            <person name="Liolios K."/>
            <person name="Pagani I."/>
            <person name="Ivanova N."/>
            <person name="Huntemann M."/>
            <person name="Mavromatis K."/>
            <person name="Mikhailova N."/>
            <person name="Pati A."/>
            <person name="Chen A."/>
            <person name="Palaniappan K."/>
            <person name="Land M."/>
            <person name="Hauser L."/>
            <person name="Brambilla E.M."/>
            <person name="Rohde M."/>
            <person name="Verbarg S."/>
            <person name="Goker M."/>
            <person name="Bristow J."/>
            <person name="Eisen J.A."/>
            <person name="Markowitz V."/>
            <person name="Hugenholtz P."/>
            <person name="Kyrpides N.C."/>
            <person name="Klenk H.P."/>
            <person name="Woyke T."/>
        </authorList>
    </citation>
    <scope>NUCLEOTIDE SEQUENCE [LARGE SCALE GENOMIC DNA]</scope>
    <source>
        <strain evidence="3">ATCC 27775 / DSM 1100 / LMG 10767 / O</strain>
        <plasmid evidence="3">Plasmid pHALHY02</plasmid>
    </source>
</reference>
<gene>
    <name evidence="2" type="ordered locus">Halhy_6750</name>
</gene>
<dbReference type="Proteomes" id="UP000008461">
    <property type="component" value="Plasmid pHALHY02"/>
</dbReference>
<protein>
    <submittedName>
        <fullName evidence="2">Uncharacterized protein</fullName>
    </submittedName>
</protein>
<dbReference type="EMBL" id="CP002693">
    <property type="protein sequence ID" value="AEE54564.1"/>
    <property type="molecule type" value="Genomic_DNA"/>
</dbReference>
<sequence>MNEKIHTALTSLEDHLKEIKHWADLIKNTESVATDSIEKAATGIAKASLLVTQIQTDYETAVLSLQSSSTQMMAMVEDVIDEYKQLAKAAQELVDYLRSVNFPSRLDKIDTSIAGINQGVSNLSDKLERFRDQLITKVEAEHQVTRQSIQDLQGQVIRLKNRQVWFFGVSLFLSLLIVGALLYLILR</sequence>
<dbReference type="RefSeq" id="WP_013769080.1">
    <property type="nucleotide sequence ID" value="NC_015512.1"/>
</dbReference>
<keyword evidence="2" id="KW-0614">Plasmid</keyword>
<organism evidence="2 3">
    <name type="scientific">Haliscomenobacter hydrossis (strain ATCC 27775 / DSM 1100 / LMG 10767 / O)</name>
    <dbReference type="NCBI Taxonomy" id="760192"/>
    <lineage>
        <taxon>Bacteria</taxon>
        <taxon>Pseudomonadati</taxon>
        <taxon>Bacteroidota</taxon>
        <taxon>Saprospiria</taxon>
        <taxon>Saprospirales</taxon>
        <taxon>Haliscomenobacteraceae</taxon>
        <taxon>Haliscomenobacter</taxon>
    </lineage>
</organism>
<evidence type="ECO:0000256" key="1">
    <source>
        <dbReference type="SAM" id="Phobius"/>
    </source>
</evidence>
<keyword evidence="1" id="KW-1133">Transmembrane helix</keyword>